<comment type="function">
    <text evidence="6">Involved in coproporphyrin-dependent heme b biosynthesis. Catalyzes the oxidation of coproporphyrinogen III to coproporphyrin III.</text>
</comment>
<evidence type="ECO:0000256" key="4">
    <source>
        <dbReference type="ARBA" id="ARBA00023002"/>
    </source>
</evidence>
<dbReference type="UniPathway" id="UPA00252"/>
<dbReference type="SUPFAM" id="SSF54373">
    <property type="entry name" value="FAD-linked reductases, C-terminal domain"/>
    <property type="match status" value="1"/>
</dbReference>
<dbReference type="InterPro" id="IPR002937">
    <property type="entry name" value="Amino_oxidase"/>
</dbReference>
<name>I4ANP5_BERLS</name>
<dbReference type="KEGG" id="fli:Fleli_3249"/>
<dbReference type="RefSeq" id="WP_014799010.1">
    <property type="nucleotide sequence ID" value="NC_018018.1"/>
</dbReference>
<proteinExistence type="inferred from homology"/>
<dbReference type="EMBL" id="CP003345">
    <property type="protein sequence ID" value="AFM05580.1"/>
    <property type="molecule type" value="Genomic_DNA"/>
</dbReference>
<organism evidence="8 9">
    <name type="scientific">Bernardetia litoralis (strain ATCC 23117 / DSM 6794 / NBRC 15988 / NCIMB 1366 / Fx l1 / Sio-4)</name>
    <name type="common">Flexibacter litoralis</name>
    <dbReference type="NCBI Taxonomy" id="880071"/>
    <lineage>
        <taxon>Bacteria</taxon>
        <taxon>Pseudomonadati</taxon>
        <taxon>Bacteroidota</taxon>
        <taxon>Cytophagia</taxon>
        <taxon>Cytophagales</taxon>
        <taxon>Bernardetiaceae</taxon>
        <taxon>Bernardetia</taxon>
    </lineage>
</organism>
<comment type="subcellular location">
    <subcellularLocation>
        <location evidence="6">Cytoplasm</location>
    </subcellularLocation>
</comment>
<evidence type="ECO:0000313" key="8">
    <source>
        <dbReference type="EMBL" id="AFM05580.1"/>
    </source>
</evidence>
<dbReference type="HOGENOM" id="CLU_009629_3_0_10"/>
<evidence type="ECO:0000256" key="3">
    <source>
        <dbReference type="ARBA" id="ARBA00022827"/>
    </source>
</evidence>
<dbReference type="NCBIfam" id="TIGR00562">
    <property type="entry name" value="proto_IX_ox"/>
    <property type="match status" value="1"/>
</dbReference>
<evidence type="ECO:0000256" key="1">
    <source>
        <dbReference type="ARBA" id="ARBA00001974"/>
    </source>
</evidence>
<keyword evidence="2 6" id="KW-0285">Flavoprotein</keyword>
<comment type="catalytic activity">
    <reaction evidence="6">
        <text>coproporphyrinogen III + 3 O2 = coproporphyrin III + 3 H2O2</text>
        <dbReference type="Rhea" id="RHEA:43436"/>
        <dbReference type="ChEBI" id="CHEBI:15379"/>
        <dbReference type="ChEBI" id="CHEBI:16240"/>
        <dbReference type="ChEBI" id="CHEBI:57309"/>
        <dbReference type="ChEBI" id="CHEBI:131725"/>
        <dbReference type="EC" id="1.3.3.15"/>
    </reaction>
</comment>
<keyword evidence="3 6" id="KW-0274">FAD</keyword>
<protein>
    <recommendedName>
        <fullName evidence="6">Coproporphyrinogen III oxidase</fullName>
        <ecNumber evidence="6">1.3.3.15</ecNumber>
    </recommendedName>
</protein>
<dbReference type="PANTHER" id="PTHR42923:SF3">
    <property type="entry name" value="PROTOPORPHYRINOGEN OXIDASE"/>
    <property type="match status" value="1"/>
</dbReference>
<dbReference type="Proteomes" id="UP000006054">
    <property type="component" value="Chromosome"/>
</dbReference>
<comment type="similarity">
    <text evidence="6">Belongs to the protoporphyrinogen/coproporphyrinogen oxidase family. Coproporphyrinogen III oxidase subfamily.</text>
</comment>
<dbReference type="InterPro" id="IPR004572">
    <property type="entry name" value="Protoporphyrinogen_oxidase"/>
</dbReference>
<evidence type="ECO:0000256" key="6">
    <source>
        <dbReference type="RuleBase" id="RU364052"/>
    </source>
</evidence>
<gene>
    <name evidence="8" type="ordered locus">Fleli_3249</name>
</gene>
<keyword evidence="5 6" id="KW-0350">Heme biosynthesis</keyword>
<dbReference type="PATRIC" id="fig|880071.3.peg.3251"/>
<dbReference type="GO" id="GO:0004729">
    <property type="term" value="F:oxygen-dependent protoporphyrinogen oxidase activity"/>
    <property type="evidence" value="ECO:0007669"/>
    <property type="project" value="UniProtKB-UniRule"/>
</dbReference>
<dbReference type="eggNOG" id="COG1232">
    <property type="taxonomic scope" value="Bacteria"/>
</dbReference>
<feature type="domain" description="Amine oxidase" evidence="7">
    <location>
        <begin position="9"/>
        <end position="443"/>
    </location>
</feature>
<comment type="pathway">
    <text evidence="6">Porphyrin-containing compound metabolism; protoheme biosynthesis.</text>
</comment>
<evidence type="ECO:0000256" key="5">
    <source>
        <dbReference type="ARBA" id="ARBA00023133"/>
    </source>
</evidence>
<dbReference type="GO" id="GO:0005737">
    <property type="term" value="C:cytoplasm"/>
    <property type="evidence" value="ECO:0007669"/>
    <property type="project" value="UniProtKB-SubCell"/>
</dbReference>
<accession>I4ANP5</accession>
<evidence type="ECO:0000256" key="2">
    <source>
        <dbReference type="ARBA" id="ARBA00022630"/>
    </source>
</evidence>
<dbReference type="Gene3D" id="3.90.660.20">
    <property type="entry name" value="Protoporphyrinogen oxidase, mitochondrial, domain 2"/>
    <property type="match status" value="1"/>
</dbReference>
<dbReference type="OrthoDB" id="9805195at2"/>
<dbReference type="Gene3D" id="3.50.50.60">
    <property type="entry name" value="FAD/NAD(P)-binding domain"/>
    <property type="match status" value="1"/>
</dbReference>
<dbReference type="Gene3D" id="1.10.3110.10">
    <property type="entry name" value="protoporphyrinogen ix oxidase, domain 3"/>
    <property type="match status" value="1"/>
</dbReference>
<keyword evidence="4 6" id="KW-0560">Oxidoreductase</keyword>
<dbReference type="STRING" id="880071.Fleli_3249"/>
<evidence type="ECO:0000259" key="7">
    <source>
        <dbReference type="Pfam" id="PF01593"/>
    </source>
</evidence>
<reference evidence="9" key="1">
    <citation type="submission" date="2012-06" db="EMBL/GenBank/DDBJ databases">
        <title>The complete genome of Flexibacter litoralis DSM 6794.</title>
        <authorList>
            <person name="Lucas S."/>
            <person name="Copeland A."/>
            <person name="Lapidus A."/>
            <person name="Glavina del Rio T."/>
            <person name="Dalin E."/>
            <person name="Tice H."/>
            <person name="Bruce D."/>
            <person name="Goodwin L."/>
            <person name="Pitluck S."/>
            <person name="Peters L."/>
            <person name="Ovchinnikova G."/>
            <person name="Lu M."/>
            <person name="Kyrpides N."/>
            <person name="Mavromatis K."/>
            <person name="Ivanova N."/>
            <person name="Brettin T."/>
            <person name="Detter J.C."/>
            <person name="Han C."/>
            <person name="Larimer F."/>
            <person name="Land M."/>
            <person name="Hauser L."/>
            <person name="Markowitz V."/>
            <person name="Cheng J.-F."/>
            <person name="Hugenholtz P."/>
            <person name="Woyke T."/>
            <person name="Wu D."/>
            <person name="Spring S."/>
            <person name="Lang E."/>
            <person name="Kopitz M."/>
            <person name="Brambilla E."/>
            <person name="Klenk H.-P."/>
            <person name="Eisen J.A."/>
        </authorList>
    </citation>
    <scope>NUCLEOTIDE SEQUENCE [LARGE SCALE GENOMIC DNA]</scope>
    <source>
        <strain evidence="9">ATCC 23117 / DSM 6794 / NBRC 15988 / NCIMB 1366 / Sio-4</strain>
    </source>
</reference>
<keyword evidence="9" id="KW-1185">Reference proteome</keyword>
<comment type="cofactor">
    <cofactor evidence="1 6">
        <name>FAD</name>
        <dbReference type="ChEBI" id="CHEBI:57692"/>
    </cofactor>
</comment>
<keyword evidence="6" id="KW-0963">Cytoplasm</keyword>
<evidence type="ECO:0000313" key="9">
    <source>
        <dbReference type="Proteomes" id="UP000006054"/>
    </source>
</evidence>
<dbReference type="InterPro" id="IPR050464">
    <property type="entry name" value="Zeta_carotene_desat/Oxidored"/>
</dbReference>
<dbReference type="EC" id="1.3.3.15" evidence="6"/>
<sequence>MIAIVGAGISGLSLAWHLHQKNIPYQIFESSGEIGGYLKTVQMGKNKAYLFERGANSLLMDNEILDFIKKTGFENELIYANKVSKSRFIVRDKKPKKLPSSPQGLLFGSFFSTQTKAKIFKELYYKKEELDPKITVGEFLENHFGKEVVDYAVSPFVTGIYAADAYQLLLKYTFPILTEYAQAHGSILKGFIKNKSGDRKQSVSFKNGMQSFAKNISKNLNVQYNHRVISIQNSNFTERKNRRWLLEIEHNNLGEIKIESLEFDKVFLTTSPSISADLLEPHFEKLAHTIRDIHYPTMCLIHSVFKKEDVDFDLNGFGALHPKVEGLFSAGTIWSSSVFEGRAPEDEVLFTGFVGGRQWQENAELPKQEILKRHTDELKEIYGIKNDPVVQQFTRWDKSVPQYDEQLLQVEKQLKRLKKSDIYICANWFGGVSVADCIKKGRDLALQFIADSNL</sequence>
<dbReference type="SUPFAM" id="SSF51905">
    <property type="entry name" value="FAD/NAD(P)-binding domain"/>
    <property type="match status" value="1"/>
</dbReference>
<dbReference type="PANTHER" id="PTHR42923">
    <property type="entry name" value="PROTOPORPHYRINOGEN OXIDASE"/>
    <property type="match status" value="1"/>
</dbReference>
<dbReference type="GO" id="GO:0006783">
    <property type="term" value="P:heme biosynthetic process"/>
    <property type="evidence" value="ECO:0007669"/>
    <property type="project" value="UniProtKB-UniRule"/>
</dbReference>
<dbReference type="InterPro" id="IPR036188">
    <property type="entry name" value="FAD/NAD-bd_sf"/>
</dbReference>
<dbReference type="Pfam" id="PF01593">
    <property type="entry name" value="Amino_oxidase"/>
    <property type="match status" value="1"/>
</dbReference>
<dbReference type="AlphaFoldDB" id="I4ANP5"/>